<dbReference type="EMBL" id="AFQD01000073">
    <property type="protein sequence ID" value="EGQ80474.1"/>
    <property type="molecule type" value="Genomic_DNA"/>
</dbReference>
<dbReference type="Pfam" id="PF17785">
    <property type="entry name" value="PUA_3"/>
    <property type="match status" value="1"/>
</dbReference>
<evidence type="ECO:0000256" key="2">
    <source>
        <dbReference type="ARBA" id="ARBA00022490"/>
    </source>
</evidence>
<protein>
    <submittedName>
        <fullName evidence="10">Methyltransferase</fullName>
        <ecNumber evidence="10">2.1.1.-</ecNumber>
    </submittedName>
</protein>
<keyword evidence="11" id="KW-1185">Reference proteome</keyword>
<keyword evidence="7" id="KW-0694">RNA-binding</keyword>
<keyword evidence="2" id="KW-0963">Cytoplasm</keyword>
<dbReference type="PATRIC" id="fig|997347.4.peg.458"/>
<dbReference type="GO" id="GO:0005737">
    <property type="term" value="C:cytoplasm"/>
    <property type="evidence" value="ECO:0007669"/>
    <property type="project" value="UniProtKB-SubCell"/>
</dbReference>
<dbReference type="STRING" id="76859.RN98_06200"/>
<dbReference type="InterPro" id="IPR041532">
    <property type="entry name" value="RlmI-like_PUA"/>
</dbReference>
<evidence type="ECO:0000256" key="3">
    <source>
        <dbReference type="ARBA" id="ARBA00022552"/>
    </source>
</evidence>
<evidence type="ECO:0000259" key="9">
    <source>
        <dbReference type="SMART" id="SM00359"/>
    </source>
</evidence>
<dbReference type="InterPro" id="IPR015947">
    <property type="entry name" value="PUA-like_sf"/>
</dbReference>
<dbReference type="GO" id="GO:0003723">
    <property type="term" value="F:RNA binding"/>
    <property type="evidence" value="ECO:0007669"/>
    <property type="project" value="UniProtKB-KW"/>
</dbReference>
<dbReference type="Gene3D" id="3.40.50.150">
    <property type="entry name" value="Vaccinia Virus protein VP39"/>
    <property type="match status" value="1"/>
</dbReference>
<dbReference type="GO" id="GO:0008168">
    <property type="term" value="F:methyltransferase activity"/>
    <property type="evidence" value="ECO:0007669"/>
    <property type="project" value="UniProtKB-KW"/>
</dbReference>
<dbReference type="Proteomes" id="UP000005392">
    <property type="component" value="Unassembled WGS sequence"/>
</dbReference>
<dbReference type="Gene3D" id="2.30.130.10">
    <property type="entry name" value="PUA domain"/>
    <property type="match status" value="1"/>
</dbReference>
<keyword evidence="5 10" id="KW-0808">Transferase</keyword>
<dbReference type="InterPro" id="IPR036974">
    <property type="entry name" value="PUA_sf"/>
</dbReference>
<sequence>FRMSKIIIKKEKEQKILNFYPNVYKDEIKDVIGNVKTGDIVDVITNDMKFLAKGYITEGTSAFVRILTTKDEKIDRKFIFKRIKNAYEKRKHLLDETNSVRAFYSEADFIPGLIIDKFDKYVSIQFRNSGVEVFKQDIIEAVKKYLKPKGIYERSDVENRIIEGVETKTGIIFGEIPERTIMVDNGVKYNIDIVDGQKTGFFLDQRDSRKFIAKYVNNQTRFLDVFSSSGGFSMCALKNGAKEVIAIDKDSHALELCYENYKLNEFTADFSTIEGDAFLMLNSLATRNKKFDIITLDPPSLIKKKTEIYKGRDFFLDLCDKSFKLLENGGILGVITCAYHISLQDLIEVTRMSASKNNKLLSVVGINYQPEDHPWILHIPETLYLKALWVRIEEK</sequence>
<dbReference type="CDD" id="cd21153">
    <property type="entry name" value="PUA_RlmI"/>
    <property type="match status" value="1"/>
</dbReference>
<dbReference type="SMART" id="SM00359">
    <property type="entry name" value="PUA"/>
    <property type="match status" value="1"/>
</dbReference>
<keyword evidence="3" id="KW-0698">rRNA processing</keyword>
<dbReference type="PANTHER" id="PTHR42873">
    <property type="entry name" value="RIBOSOMAL RNA LARGE SUBUNIT METHYLTRANSFERASE"/>
    <property type="match status" value="1"/>
</dbReference>
<dbReference type="Pfam" id="PF10672">
    <property type="entry name" value="Methyltrans_SAM"/>
    <property type="match status" value="1"/>
</dbReference>
<evidence type="ECO:0000313" key="11">
    <source>
        <dbReference type="Proteomes" id="UP000005392"/>
    </source>
</evidence>
<evidence type="ECO:0000256" key="6">
    <source>
        <dbReference type="ARBA" id="ARBA00022691"/>
    </source>
</evidence>
<evidence type="ECO:0000256" key="7">
    <source>
        <dbReference type="ARBA" id="ARBA00022884"/>
    </source>
</evidence>
<feature type="non-terminal residue" evidence="10">
    <location>
        <position position="1"/>
    </location>
</feature>
<feature type="domain" description="PUA" evidence="9">
    <location>
        <begin position="4"/>
        <end position="88"/>
    </location>
</feature>
<dbReference type="InterPro" id="IPR002478">
    <property type="entry name" value="PUA"/>
</dbReference>
<dbReference type="InterPro" id="IPR019614">
    <property type="entry name" value="SAM-dep_methyl-trfase"/>
</dbReference>
<evidence type="ECO:0000256" key="5">
    <source>
        <dbReference type="ARBA" id="ARBA00022679"/>
    </source>
</evidence>
<dbReference type="EC" id="2.1.1.-" evidence="10"/>
<dbReference type="GO" id="GO:0032259">
    <property type="term" value="P:methylation"/>
    <property type="evidence" value="ECO:0007669"/>
    <property type="project" value="UniProtKB-KW"/>
</dbReference>
<gene>
    <name evidence="10" type="ORF">HMPREF9094_0493</name>
</gene>
<dbReference type="PROSITE" id="PS50890">
    <property type="entry name" value="PUA"/>
    <property type="match status" value="1"/>
</dbReference>
<dbReference type="HOGENOM" id="CLU_697394_0_0_0"/>
<evidence type="ECO:0000256" key="4">
    <source>
        <dbReference type="ARBA" id="ARBA00022603"/>
    </source>
</evidence>
<dbReference type="SUPFAM" id="SSF88697">
    <property type="entry name" value="PUA domain-like"/>
    <property type="match status" value="1"/>
</dbReference>
<organism evidence="10 11">
    <name type="scientific">Fusobacterium animalis ATCC 51191</name>
    <dbReference type="NCBI Taxonomy" id="997347"/>
    <lineage>
        <taxon>Bacteria</taxon>
        <taxon>Fusobacteriati</taxon>
        <taxon>Fusobacteriota</taxon>
        <taxon>Fusobacteriia</taxon>
        <taxon>Fusobacteriales</taxon>
        <taxon>Fusobacteriaceae</taxon>
        <taxon>Fusobacterium</taxon>
    </lineage>
</organism>
<dbReference type="AlphaFoldDB" id="F9EKN9"/>
<dbReference type="CDD" id="cd11572">
    <property type="entry name" value="RlmI_M_like"/>
    <property type="match status" value="1"/>
</dbReference>
<proteinExistence type="inferred from homology"/>
<evidence type="ECO:0000256" key="1">
    <source>
        <dbReference type="ARBA" id="ARBA00004496"/>
    </source>
</evidence>
<dbReference type="Gene3D" id="3.30.750.80">
    <property type="entry name" value="RNA methyltransferase domain (HRMD) like"/>
    <property type="match status" value="1"/>
</dbReference>
<evidence type="ECO:0000313" key="10">
    <source>
        <dbReference type="EMBL" id="EGQ80474.1"/>
    </source>
</evidence>
<dbReference type="SUPFAM" id="SSF53335">
    <property type="entry name" value="S-adenosyl-L-methionine-dependent methyltransferases"/>
    <property type="match status" value="1"/>
</dbReference>
<comment type="caution">
    <text evidence="10">The sequence shown here is derived from an EMBL/GenBank/DDBJ whole genome shotgun (WGS) entry which is preliminary data.</text>
</comment>
<evidence type="ECO:0000256" key="8">
    <source>
        <dbReference type="ARBA" id="ARBA00038091"/>
    </source>
</evidence>
<accession>F9EKN9</accession>
<dbReference type="GO" id="GO:0006364">
    <property type="term" value="P:rRNA processing"/>
    <property type="evidence" value="ECO:0007669"/>
    <property type="project" value="UniProtKB-KW"/>
</dbReference>
<dbReference type="InterPro" id="IPR029063">
    <property type="entry name" value="SAM-dependent_MTases_sf"/>
</dbReference>
<dbReference type="PANTHER" id="PTHR42873:SF1">
    <property type="entry name" value="S-ADENOSYLMETHIONINE-DEPENDENT METHYLTRANSFERASE DOMAIN-CONTAINING PROTEIN"/>
    <property type="match status" value="1"/>
</dbReference>
<keyword evidence="6" id="KW-0949">S-adenosyl-L-methionine</keyword>
<name>F9EKN9_9FUSO</name>
<dbReference type="CDD" id="cd02440">
    <property type="entry name" value="AdoMet_MTases"/>
    <property type="match status" value="1"/>
</dbReference>
<reference evidence="10 11" key="1">
    <citation type="submission" date="2011-05" db="EMBL/GenBank/DDBJ databases">
        <authorList>
            <person name="Muzny D."/>
            <person name="Qin X."/>
            <person name="Deng J."/>
            <person name="Jiang H."/>
            <person name="Liu Y."/>
            <person name="Qu J."/>
            <person name="Song X.-Z."/>
            <person name="Zhang L."/>
            <person name="Thornton R."/>
            <person name="Coyle M."/>
            <person name="Francisco L."/>
            <person name="Jackson L."/>
            <person name="Javaid M."/>
            <person name="Korchina V."/>
            <person name="Kovar C."/>
            <person name="Mata R."/>
            <person name="Mathew T."/>
            <person name="Ngo R."/>
            <person name="Nguyen L."/>
            <person name="Nguyen N."/>
            <person name="Okwuonu G."/>
            <person name="Ongeri F."/>
            <person name="Pham C."/>
            <person name="Simmons D."/>
            <person name="Wilczek-Boney K."/>
            <person name="Hale W."/>
            <person name="Jakkamsetti A."/>
            <person name="Pham P."/>
            <person name="Ruth R."/>
            <person name="San Lucas F."/>
            <person name="Warren J."/>
            <person name="Zhang J."/>
            <person name="Zhao Z."/>
            <person name="Zhou C."/>
            <person name="Zhu D."/>
            <person name="Lee S."/>
            <person name="Bess C."/>
            <person name="Blankenburg K."/>
            <person name="Forbes L."/>
            <person name="Fu Q."/>
            <person name="Gubbala S."/>
            <person name="Hirani K."/>
            <person name="Jayaseelan J.C."/>
            <person name="Lara F."/>
            <person name="Munidasa M."/>
            <person name="Palculict T."/>
            <person name="Patil S."/>
            <person name="Pu L.-L."/>
            <person name="Saada N."/>
            <person name="Tang L."/>
            <person name="Weissenberger G."/>
            <person name="Zhu Y."/>
            <person name="Hemphill L."/>
            <person name="Shang Y."/>
            <person name="Youmans B."/>
            <person name="Ayvaz T."/>
            <person name="Ross M."/>
            <person name="Santibanez J."/>
            <person name="Aqrawi P."/>
            <person name="Gross S."/>
            <person name="Joshi V."/>
            <person name="Fowler G."/>
            <person name="Nazareth L."/>
            <person name="Reid J."/>
            <person name="Worley K."/>
            <person name="Petrosino J."/>
            <person name="Highlander S."/>
            <person name="Gibbs R."/>
        </authorList>
    </citation>
    <scope>NUCLEOTIDE SEQUENCE [LARGE SCALE GENOMIC DNA]</scope>
    <source>
        <strain evidence="10 11">ATCC 51191</strain>
    </source>
</reference>
<comment type="subcellular location">
    <subcellularLocation>
        <location evidence="1">Cytoplasm</location>
    </subcellularLocation>
</comment>
<comment type="similarity">
    <text evidence="8">Belongs to the methyltransferase superfamily. RlmI family.</text>
</comment>
<keyword evidence="4 10" id="KW-0489">Methyltransferase</keyword>